<accession>A0A6G9YA50</accession>
<dbReference type="KEGG" id="nah:F5544_11070"/>
<name>A0A6G9YA50_9NOCA</name>
<protein>
    <recommendedName>
        <fullName evidence="6">PucR family transcriptional regulator</fullName>
    </recommendedName>
</protein>
<proteinExistence type="inferred from homology"/>
<dbReference type="Proteomes" id="UP000503540">
    <property type="component" value="Chromosome"/>
</dbReference>
<dbReference type="PANTHER" id="PTHR33744:SF1">
    <property type="entry name" value="DNA-BINDING TRANSCRIPTIONAL ACTIVATOR ADER"/>
    <property type="match status" value="1"/>
</dbReference>
<evidence type="ECO:0000259" key="3">
    <source>
        <dbReference type="Pfam" id="PF17853"/>
    </source>
</evidence>
<evidence type="ECO:0000256" key="1">
    <source>
        <dbReference type="ARBA" id="ARBA00006754"/>
    </source>
</evidence>
<feature type="domain" description="CdaR GGDEF-like" evidence="3">
    <location>
        <begin position="279"/>
        <end position="395"/>
    </location>
</feature>
<dbReference type="InterPro" id="IPR041522">
    <property type="entry name" value="CdaR_GGDEF"/>
</dbReference>
<organism evidence="4 5">
    <name type="scientific">Nocardia arthritidis</name>
    <dbReference type="NCBI Taxonomy" id="228602"/>
    <lineage>
        <taxon>Bacteria</taxon>
        <taxon>Bacillati</taxon>
        <taxon>Actinomycetota</taxon>
        <taxon>Actinomycetes</taxon>
        <taxon>Mycobacteriales</taxon>
        <taxon>Nocardiaceae</taxon>
        <taxon>Nocardia</taxon>
    </lineage>
</organism>
<dbReference type="PANTHER" id="PTHR33744">
    <property type="entry name" value="CARBOHYDRATE DIACID REGULATOR"/>
    <property type="match status" value="1"/>
</dbReference>
<evidence type="ECO:0000313" key="4">
    <source>
        <dbReference type="EMBL" id="QIS10109.1"/>
    </source>
</evidence>
<gene>
    <name evidence="4" type="ORF">F5544_11070</name>
</gene>
<feature type="domain" description="PucR C-terminal helix-turn-helix" evidence="2">
    <location>
        <begin position="451"/>
        <end position="508"/>
    </location>
</feature>
<dbReference type="InterPro" id="IPR051448">
    <property type="entry name" value="CdaR-like_regulators"/>
</dbReference>
<comment type="similarity">
    <text evidence="1">Belongs to the CdaR family.</text>
</comment>
<evidence type="ECO:0000313" key="5">
    <source>
        <dbReference type="Proteomes" id="UP000503540"/>
    </source>
</evidence>
<evidence type="ECO:0000259" key="2">
    <source>
        <dbReference type="Pfam" id="PF13556"/>
    </source>
</evidence>
<sequence>MKTTPGPVSLVQLVAHPELAAARVVGGPVTDTVVRRVNVRAGVDAAGLGVGDLIVVTGLGDSTGWQVEAGIRRCALAGVAGLVLPGGPHGPLATSVLLAERLGLPLILLPEQAGAHDVALRLAQLVSTPEVVRAEHILRFLRRIHGRADSLSSVIKAASEVLRAPVSALSPDGELVHGDHAPAQFRRDLTLPQVVVEDAITYVLHPVSTGSAPLWTTAALSRPAQAMVEIAQAVLATAEPWVLAWLATQRLDAERDARARTTLLADLLRLREDAGPVPRHRAAILGWRLDGWHTGIYLRRLNESPHDNLADRDEMLRALDDNEISGPLVEQFDGWVAWHTTKDEPSPQTVNGLLTAVRRALLRLGSRIEIAAGVGRSHPGIGGLGRTVDEAREAALSIDPTTPDLVQDTGTRVAHIDTLGVGRLVRAWTRSRPARALANTLLAPLVDQELLLTTLDVYLEHESSVVATASALGLHRNTVADRITRTQRLLGVNLRDPDDRLAVELACRTLRPNVRKTQQPSAV</sequence>
<dbReference type="EMBL" id="CP046172">
    <property type="protein sequence ID" value="QIS10109.1"/>
    <property type="molecule type" value="Genomic_DNA"/>
</dbReference>
<dbReference type="Pfam" id="PF13556">
    <property type="entry name" value="HTH_30"/>
    <property type="match status" value="1"/>
</dbReference>
<evidence type="ECO:0008006" key="6">
    <source>
        <dbReference type="Google" id="ProtNLM"/>
    </source>
</evidence>
<dbReference type="AlphaFoldDB" id="A0A6G9YA50"/>
<keyword evidence="5" id="KW-1185">Reference proteome</keyword>
<reference evidence="4 5" key="1">
    <citation type="journal article" date="2019" name="ACS Chem. Biol.">
        <title>Identification and Mobilization of a Cryptic Antibiotic Biosynthesis Gene Locus from a Human-Pathogenic Nocardia Isolate.</title>
        <authorList>
            <person name="Herisse M."/>
            <person name="Ishida K."/>
            <person name="Porter J.L."/>
            <person name="Howden B."/>
            <person name="Hertweck C."/>
            <person name="Stinear T.P."/>
            <person name="Pidot S.J."/>
        </authorList>
    </citation>
    <scope>NUCLEOTIDE SEQUENCE [LARGE SCALE GENOMIC DNA]</scope>
    <source>
        <strain evidence="4 5">AUSMDU00012717</strain>
    </source>
</reference>
<dbReference type="Pfam" id="PF17853">
    <property type="entry name" value="GGDEF_2"/>
    <property type="match status" value="1"/>
</dbReference>
<dbReference type="Gene3D" id="1.10.10.2840">
    <property type="entry name" value="PucR C-terminal helix-turn-helix domain"/>
    <property type="match status" value="1"/>
</dbReference>
<dbReference type="InterPro" id="IPR025736">
    <property type="entry name" value="PucR_C-HTH_dom"/>
</dbReference>
<dbReference type="RefSeq" id="WP_167473133.1">
    <property type="nucleotide sequence ID" value="NZ_CP046172.1"/>
</dbReference>
<dbReference type="InterPro" id="IPR042070">
    <property type="entry name" value="PucR_C-HTH_sf"/>
</dbReference>